<feature type="domain" description="Aminotransferase class I/classII large" evidence="4">
    <location>
        <begin position="29"/>
        <end position="370"/>
    </location>
</feature>
<dbReference type="InterPro" id="IPR015424">
    <property type="entry name" value="PyrdxlP-dep_Trfase"/>
</dbReference>
<dbReference type="Gene3D" id="3.90.1150.10">
    <property type="entry name" value="Aspartate Aminotransferase, domain 1"/>
    <property type="match status" value="1"/>
</dbReference>
<evidence type="ECO:0000313" key="5">
    <source>
        <dbReference type="EMBL" id="AXH13317.1"/>
    </source>
</evidence>
<dbReference type="Proteomes" id="UP000289193">
    <property type="component" value="Unassembled WGS sequence"/>
</dbReference>
<evidence type="ECO:0000313" key="8">
    <source>
        <dbReference type="Proteomes" id="UP000289193"/>
    </source>
</evidence>
<name>A0AAX2A752_9BACT</name>
<dbReference type="Proteomes" id="UP000253850">
    <property type="component" value="Chromosome"/>
</dbReference>
<reference evidence="5 7" key="2">
    <citation type="submission" date="2018-07" db="EMBL/GenBank/DDBJ databases">
        <title>Complete genome of the Arcobacter bivalviorum type strain LMG 26154.</title>
        <authorList>
            <person name="Miller W.G."/>
            <person name="Yee E."/>
            <person name="Bono J.L."/>
        </authorList>
    </citation>
    <scope>NUCLEOTIDE SEQUENCE [LARGE SCALE GENOMIC DNA]</scope>
    <source>
        <strain evidence="5 7">LMG 26154</strain>
    </source>
</reference>
<reference evidence="6 8" key="1">
    <citation type="submission" date="2017-10" db="EMBL/GenBank/DDBJ databases">
        <title>Genomics of the genus Arcobacter.</title>
        <authorList>
            <person name="Perez-Cataluna A."/>
            <person name="Figueras M.J."/>
        </authorList>
    </citation>
    <scope>NUCLEOTIDE SEQUENCE [LARGE SCALE GENOMIC DNA]</scope>
    <source>
        <strain evidence="6 8">CECT 7835</strain>
    </source>
</reference>
<dbReference type="AlphaFoldDB" id="A0AAX2A752"/>
<evidence type="ECO:0000313" key="6">
    <source>
        <dbReference type="EMBL" id="RXK10077.1"/>
    </source>
</evidence>
<evidence type="ECO:0000256" key="3">
    <source>
        <dbReference type="ARBA" id="ARBA00022679"/>
    </source>
</evidence>
<comment type="cofactor">
    <cofactor evidence="1">
        <name>pyridoxal 5'-phosphate</name>
        <dbReference type="ChEBI" id="CHEBI:597326"/>
    </cofactor>
</comment>
<evidence type="ECO:0000256" key="1">
    <source>
        <dbReference type="ARBA" id="ARBA00001933"/>
    </source>
</evidence>
<dbReference type="Gene3D" id="3.40.640.10">
    <property type="entry name" value="Type I PLP-dependent aspartate aminotransferase-like (Major domain)"/>
    <property type="match status" value="1"/>
</dbReference>
<dbReference type="PANTHER" id="PTHR42832:SF3">
    <property type="entry name" value="L-GLUTAMINE--4-(METHYLSULFANYL)-2-OXOBUTANOATE AMINOTRANSFERASE"/>
    <property type="match status" value="1"/>
</dbReference>
<dbReference type="InterPro" id="IPR015421">
    <property type="entry name" value="PyrdxlP-dep_Trfase_major"/>
</dbReference>
<gene>
    <name evidence="5" type="primary">dapC</name>
    <name evidence="5" type="ORF">ABIV_2343</name>
    <name evidence="6" type="ORF">CRV05_06785</name>
</gene>
<dbReference type="EC" id="2.6.1.17" evidence="5"/>
<dbReference type="EMBL" id="CP031217">
    <property type="protein sequence ID" value="AXH13317.1"/>
    <property type="molecule type" value="Genomic_DNA"/>
</dbReference>
<organism evidence="6 8">
    <name type="scientific">Halarcobacter bivalviorum</name>
    <dbReference type="NCBI Taxonomy" id="663364"/>
    <lineage>
        <taxon>Bacteria</taxon>
        <taxon>Pseudomonadati</taxon>
        <taxon>Campylobacterota</taxon>
        <taxon>Epsilonproteobacteria</taxon>
        <taxon>Campylobacterales</taxon>
        <taxon>Arcobacteraceae</taxon>
        <taxon>Halarcobacter</taxon>
    </lineage>
</organism>
<keyword evidence="8" id="KW-1185">Reference proteome</keyword>
<keyword evidence="3 5" id="KW-0808">Transferase</keyword>
<dbReference type="Pfam" id="PF00155">
    <property type="entry name" value="Aminotran_1_2"/>
    <property type="match status" value="1"/>
</dbReference>
<keyword evidence="2 5" id="KW-0032">Aminotransferase</keyword>
<dbReference type="RefSeq" id="WP_114840105.1">
    <property type="nucleotide sequence ID" value="NZ_CP031217.1"/>
</dbReference>
<proteinExistence type="predicted"/>
<dbReference type="NCBIfam" id="NF004494">
    <property type="entry name" value="PRK05839.1"/>
    <property type="match status" value="1"/>
</dbReference>
<protein>
    <submittedName>
        <fullName evidence="5">Succinyldiaminopimelate transaminase</fullName>
        <ecNumber evidence="5">2.6.1.17</ecNumber>
    </submittedName>
</protein>
<dbReference type="PANTHER" id="PTHR42832">
    <property type="entry name" value="AMINO ACID AMINOTRANSFERASE"/>
    <property type="match status" value="1"/>
</dbReference>
<dbReference type="InterPro" id="IPR050881">
    <property type="entry name" value="LL-DAP_aminotransferase"/>
</dbReference>
<dbReference type="EMBL" id="PDKM01000003">
    <property type="protein sequence ID" value="RXK10077.1"/>
    <property type="molecule type" value="Genomic_DNA"/>
</dbReference>
<evidence type="ECO:0000256" key="2">
    <source>
        <dbReference type="ARBA" id="ARBA00022576"/>
    </source>
</evidence>
<dbReference type="InterPro" id="IPR004839">
    <property type="entry name" value="Aminotransferase_I/II_large"/>
</dbReference>
<dbReference type="InterPro" id="IPR015422">
    <property type="entry name" value="PyrdxlP-dep_Trfase_small"/>
</dbReference>
<dbReference type="SUPFAM" id="SSF53383">
    <property type="entry name" value="PLP-dependent transferases"/>
    <property type="match status" value="1"/>
</dbReference>
<accession>A0AAX2A752</accession>
<dbReference type="CDD" id="cd00609">
    <property type="entry name" value="AAT_like"/>
    <property type="match status" value="1"/>
</dbReference>
<evidence type="ECO:0000313" key="7">
    <source>
        <dbReference type="Proteomes" id="UP000253850"/>
    </source>
</evidence>
<dbReference type="GO" id="GO:0009016">
    <property type="term" value="F:succinyldiaminopimelate transaminase activity"/>
    <property type="evidence" value="ECO:0007669"/>
    <property type="project" value="UniProtKB-EC"/>
</dbReference>
<sequence>MKFEQYPFEKLTELLKDITPNENYELSALTIGEPKFETPQFIQDELKNTTSLLQKYPASAGLPELKEAMLSFVKNRFNVELEMSEIIPTFGTREVLFNFPQFALFDKKNPVIAFTNPFYQIYEGAAIASRAEVIHIDLLKENNFKAELSDEELKRCDLVILNYPNNPTSAEMTKEELGLWVKKALEFDFILVNDECYSEIYFDENNKPVSLLEASIEVGNSSFKNVLVMNSISKRSSAPGLRSGFIAGDKNILEEYMQYRTYVGCASPVPLQKAAAVAWNETSHVDEFRKIYKRNFELAYEILGVKAPQATFYIWLEVEDELEFTRNLYREKNIKVLPGSFLGRNGIGKGYVRIALVENEKKTEEVLKRLKDFIDG</sequence>
<evidence type="ECO:0000259" key="4">
    <source>
        <dbReference type="Pfam" id="PF00155"/>
    </source>
</evidence>
<dbReference type="GO" id="GO:0030170">
    <property type="term" value="F:pyridoxal phosphate binding"/>
    <property type="evidence" value="ECO:0007669"/>
    <property type="project" value="InterPro"/>
</dbReference>
<dbReference type="KEGG" id="hbv:ABIV_2343"/>